<dbReference type="GO" id="GO:0005737">
    <property type="term" value="C:cytoplasm"/>
    <property type="evidence" value="ECO:0007669"/>
    <property type="project" value="UniProtKB-SubCell"/>
</dbReference>
<name>V9TRT7_9PROT</name>
<dbReference type="InterPro" id="IPR020565">
    <property type="entry name" value="ImidazoleglycerP_deHydtase_CS"/>
</dbReference>
<keyword evidence="6" id="KW-0963">Cytoplasm</keyword>
<dbReference type="CDD" id="cd07914">
    <property type="entry name" value="IGPD"/>
    <property type="match status" value="1"/>
</dbReference>
<dbReference type="RefSeq" id="WP_025300158.1">
    <property type="nucleotide sequence ID" value="NZ_CP006745.1"/>
</dbReference>
<dbReference type="FunFam" id="3.30.230.40:FF:000001">
    <property type="entry name" value="Imidazoleglycerol-phosphate dehydratase HisB"/>
    <property type="match status" value="1"/>
</dbReference>
<dbReference type="Gene3D" id="3.30.230.40">
    <property type="entry name" value="Imidazole glycerol phosphate dehydratase, domain 1"/>
    <property type="match status" value="2"/>
</dbReference>
<evidence type="ECO:0000256" key="2">
    <source>
        <dbReference type="ARBA" id="ARBA00016664"/>
    </source>
</evidence>
<dbReference type="InterPro" id="IPR020568">
    <property type="entry name" value="Ribosomal_Su5_D2-typ_SF"/>
</dbReference>
<dbReference type="HAMAP" id="MF_00076">
    <property type="entry name" value="HisB"/>
    <property type="match status" value="1"/>
</dbReference>
<comment type="pathway">
    <text evidence="1 6">Amino-acid biosynthesis; L-histidine biosynthesis; L-histidine from 5-phospho-alpha-D-ribose 1-diphosphate: step 6/9.</text>
</comment>
<evidence type="ECO:0000313" key="7">
    <source>
        <dbReference type="EMBL" id="AHC73271.1"/>
    </source>
</evidence>
<evidence type="ECO:0000256" key="4">
    <source>
        <dbReference type="ARBA" id="ARBA00023102"/>
    </source>
</evidence>
<proteinExistence type="inferred from homology"/>
<dbReference type="PANTHER" id="PTHR23133">
    <property type="entry name" value="IMIDAZOLEGLYCEROL-PHOSPHATE DEHYDRATASE HIS7"/>
    <property type="match status" value="1"/>
</dbReference>
<dbReference type="STRING" id="1401328.P856_19"/>
<dbReference type="GO" id="GO:0000105">
    <property type="term" value="P:L-histidine biosynthetic process"/>
    <property type="evidence" value="ECO:0007669"/>
    <property type="project" value="UniProtKB-UniRule"/>
</dbReference>
<evidence type="ECO:0000256" key="5">
    <source>
        <dbReference type="ARBA" id="ARBA00023239"/>
    </source>
</evidence>
<keyword evidence="8" id="KW-1185">Reference proteome</keyword>
<evidence type="ECO:0000256" key="1">
    <source>
        <dbReference type="ARBA" id="ARBA00005047"/>
    </source>
</evidence>
<dbReference type="NCBIfam" id="NF002111">
    <property type="entry name" value="PRK00951.2-1"/>
    <property type="match status" value="1"/>
</dbReference>
<comment type="subcellular location">
    <subcellularLocation>
        <location evidence="6">Cytoplasm</location>
    </subcellularLocation>
</comment>
<dbReference type="InterPro" id="IPR038494">
    <property type="entry name" value="IGPD_sf"/>
</dbReference>
<organism evidence="7 8">
    <name type="scientific">Candidatus Endolissoclinum faulkneri L5</name>
    <dbReference type="NCBI Taxonomy" id="1401328"/>
    <lineage>
        <taxon>Bacteria</taxon>
        <taxon>Pseudomonadati</taxon>
        <taxon>Pseudomonadota</taxon>
        <taxon>Alphaproteobacteria</taxon>
        <taxon>Rhodospirillales</taxon>
        <taxon>Rhodospirillaceae</taxon>
        <taxon>Candidatus Endolissoclinum</taxon>
    </lineage>
</organism>
<dbReference type="Proteomes" id="UP000018700">
    <property type="component" value="Chromosome"/>
</dbReference>
<comment type="similarity">
    <text evidence="6">Belongs to the imidazoleglycerol-phosphate dehydratase family.</text>
</comment>
<sequence>MQRIAQVKRITNETSIFVCVNLEGSGSYDVSTGIGLLDHMLEQLSCHSLIDLTVNGCGDLHVDDHHTIEDSGYAVGSAVSQALGERRGITRYGYCILPMDDALTRVAIDLSGRSFLSWNVKLPTQKIGTLDTELFKEWFRAFTQNVGATVHIDNLKGENSHHIVETCFKGLAYAMRAAVEINLRKSNSLASTKGNLKIG</sequence>
<keyword evidence="4 6" id="KW-0368">Histidine biosynthesis</keyword>
<dbReference type="NCBIfam" id="NF002114">
    <property type="entry name" value="PRK00951.2-4"/>
    <property type="match status" value="1"/>
</dbReference>
<dbReference type="HOGENOM" id="CLU_044308_2_0_5"/>
<dbReference type="Pfam" id="PF00475">
    <property type="entry name" value="IGPD"/>
    <property type="match status" value="1"/>
</dbReference>
<dbReference type="GO" id="GO:0004424">
    <property type="term" value="F:imidazoleglycerol-phosphate dehydratase activity"/>
    <property type="evidence" value="ECO:0007669"/>
    <property type="project" value="UniProtKB-UniRule"/>
</dbReference>
<dbReference type="KEGG" id="efk:P856_19"/>
<comment type="catalytic activity">
    <reaction evidence="6">
        <text>D-erythro-1-(imidazol-4-yl)glycerol 3-phosphate = 3-(imidazol-4-yl)-2-oxopropyl phosphate + H2O</text>
        <dbReference type="Rhea" id="RHEA:11040"/>
        <dbReference type="ChEBI" id="CHEBI:15377"/>
        <dbReference type="ChEBI" id="CHEBI:57766"/>
        <dbReference type="ChEBI" id="CHEBI:58278"/>
        <dbReference type="EC" id="4.2.1.19"/>
    </reaction>
</comment>
<dbReference type="PANTHER" id="PTHR23133:SF2">
    <property type="entry name" value="IMIDAZOLEGLYCEROL-PHOSPHATE DEHYDRATASE"/>
    <property type="match status" value="1"/>
</dbReference>
<dbReference type="InterPro" id="IPR000807">
    <property type="entry name" value="ImidazoleglycerolP_deHydtase"/>
</dbReference>
<dbReference type="eggNOG" id="COG0131">
    <property type="taxonomic scope" value="Bacteria"/>
</dbReference>
<dbReference type="AlphaFoldDB" id="V9TRT7"/>
<accession>V9TRT7</accession>
<gene>
    <name evidence="6 7" type="primary">hisB</name>
    <name evidence="7" type="ORF">P856_19</name>
</gene>
<evidence type="ECO:0000256" key="3">
    <source>
        <dbReference type="ARBA" id="ARBA00022605"/>
    </source>
</evidence>
<reference evidence="7 8" key="1">
    <citation type="journal article" date="2013" name="PLoS ONE">
        <title>Bacterial endosymbiosis in a chordate host: long-term co-evolution and conservation of secondary metabolism.</title>
        <authorList>
            <person name="Kwan J.C."/>
            <person name="Schmidt E.W."/>
        </authorList>
    </citation>
    <scope>NUCLEOTIDE SEQUENCE [LARGE SCALE GENOMIC DNA]</scope>
    <source>
        <strain evidence="8">faulkneri L5</strain>
    </source>
</reference>
<dbReference type="OrthoDB" id="9813612at2"/>
<dbReference type="SUPFAM" id="SSF54211">
    <property type="entry name" value="Ribosomal protein S5 domain 2-like"/>
    <property type="match status" value="2"/>
</dbReference>
<dbReference type="PROSITE" id="PS00955">
    <property type="entry name" value="IGP_DEHYDRATASE_2"/>
    <property type="match status" value="1"/>
</dbReference>
<dbReference type="NCBIfam" id="NF002109">
    <property type="entry name" value="PRK00951.1-5"/>
    <property type="match status" value="1"/>
</dbReference>
<evidence type="ECO:0000256" key="6">
    <source>
        <dbReference type="HAMAP-Rule" id="MF_00076"/>
    </source>
</evidence>
<dbReference type="EMBL" id="CP006745">
    <property type="protein sequence ID" value="AHC73271.1"/>
    <property type="molecule type" value="Genomic_DNA"/>
</dbReference>
<dbReference type="EC" id="4.2.1.19" evidence="6"/>
<keyword evidence="5 6" id="KW-0456">Lyase</keyword>
<dbReference type="UniPathway" id="UPA00031">
    <property type="reaction ID" value="UER00011"/>
</dbReference>
<dbReference type="PATRIC" id="fig|1401328.3.peg.19"/>
<dbReference type="FunFam" id="3.30.230.40:FF:000003">
    <property type="entry name" value="Imidazoleglycerol-phosphate dehydratase HisB"/>
    <property type="match status" value="1"/>
</dbReference>
<keyword evidence="3 6" id="KW-0028">Amino-acid biosynthesis</keyword>
<evidence type="ECO:0000313" key="8">
    <source>
        <dbReference type="Proteomes" id="UP000018700"/>
    </source>
</evidence>
<protein>
    <recommendedName>
        <fullName evidence="2 6">Imidazoleglycerol-phosphate dehydratase</fullName>
        <shortName evidence="6">IGPD</shortName>
        <ecNumber evidence="6">4.2.1.19</ecNumber>
    </recommendedName>
</protein>